<keyword evidence="3 8" id="KW-0812">Transmembrane</keyword>
<dbReference type="GO" id="GO:0006826">
    <property type="term" value="P:iron ion transport"/>
    <property type="evidence" value="ECO:0007669"/>
    <property type="project" value="TreeGrafter"/>
</dbReference>
<organism evidence="11 12">
    <name type="scientific">Hirsutella minnesotensis 3608</name>
    <dbReference type="NCBI Taxonomy" id="1043627"/>
    <lineage>
        <taxon>Eukaryota</taxon>
        <taxon>Fungi</taxon>
        <taxon>Dikarya</taxon>
        <taxon>Ascomycota</taxon>
        <taxon>Pezizomycotina</taxon>
        <taxon>Sordariomycetes</taxon>
        <taxon>Hypocreomycetidae</taxon>
        <taxon>Hypocreales</taxon>
        <taxon>Ophiocordycipitaceae</taxon>
        <taxon>Hirsutella</taxon>
    </lineage>
</organism>
<dbReference type="AlphaFoldDB" id="A0A0F7ZRE6"/>
<dbReference type="Proteomes" id="UP000054481">
    <property type="component" value="Unassembled WGS sequence"/>
</dbReference>
<accession>A0A0F7ZRE6</accession>
<keyword evidence="2" id="KW-0813">Transport</keyword>
<dbReference type="GO" id="GO:0006879">
    <property type="term" value="P:intracellular iron ion homeostasis"/>
    <property type="evidence" value="ECO:0007669"/>
    <property type="project" value="TreeGrafter"/>
</dbReference>
<dbReference type="PANTHER" id="PTHR32361:SF28">
    <property type="entry name" value="FRP1P"/>
    <property type="match status" value="1"/>
</dbReference>
<keyword evidence="4 8" id="KW-1133">Transmembrane helix</keyword>
<feature type="transmembrane region" description="Helical" evidence="8">
    <location>
        <begin position="25"/>
        <end position="46"/>
    </location>
</feature>
<feature type="domain" description="Ferric oxidoreductase" evidence="9">
    <location>
        <begin position="122"/>
        <end position="236"/>
    </location>
</feature>
<dbReference type="SFLD" id="SFLDG01168">
    <property type="entry name" value="Ferric_reductase_subgroup_(FRE"/>
    <property type="match status" value="1"/>
</dbReference>
<dbReference type="Pfam" id="PF08030">
    <property type="entry name" value="NAD_binding_6"/>
    <property type="match status" value="1"/>
</dbReference>
<proteinExistence type="predicted"/>
<dbReference type="InterPro" id="IPR013130">
    <property type="entry name" value="Fe3_Rdtase_TM_dom"/>
</dbReference>
<evidence type="ECO:0000256" key="5">
    <source>
        <dbReference type="ARBA" id="ARBA00023002"/>
    </source>
</evidence>
<name>A0A0F7ZRE6_9HYPO</name>
<dbReference type="InterPro" id="IPR013121">
    <property type="entry name" value="Fe_red_NAD-bd_6"/>
</dbReference>
<evidence type="ECO:0000313" key="12">
    <source>
        <dbReference type="Proteomes" id="UP000054481"/>
    </source>
</evidence>
<feature type="transmembrane region" description="Helical" evidence="8">
    <location>
        <begin position="122"/>
        <end position="139"/>
    </location>
</feature>
<evidence type="ECO:0000256" key="1">
    <source>
        <dbReference type="ARBA" id="ARBA00004141"/>
    </source>
</evidence>
<dbReference type="GO" id="GO:0000293">
    <property type="term" value="F:ferric-chelate reductase activity"/>
    <property type="evidence" value="ECO:0007669"/>
    <property type="project" value="UniProtKB-ARBA"/>
</dbReference>
<dbReference type="InterPro" id="IPR039261">
    <property type="entry name" value="FNR_nucleotide-bd"/>
</dbReference>
<protein>
    <recommendedName>
        <fullName evidence="13">FAD-binding FR-type domain-containing protein</fullName>
    </recommendedName>
</protein>
<keyword evidence="5" id="KW-0560">Oxidoreductase</keyword>
<feature type="transmembrane region" description="Helical" evidence="8">
    <location>
        <begin position="221"/>
        <end position="240"/>
    </location>
</feature>
<dbReference type="GO" id="GO:0005886">
    <property type="term" value="C:plasma membrane"/>
    <property type="evidence" value="ECO:0007669"/>
    <property type="project" value="TreeGrafter"/>
</dbReference>
<feature type="transmembrane region" description="Helical" evidence="8">
    <location>
        <begin position="195"/>
        <end position="214"/>
    </location>
</feature>
<evidence type="ECO:0000313" key="11">
    <source>
        <dbReference type="EMBL" id="KJZ69478.1"/>
    </source>
</evidence>
<evidence type="ECO:0008006" key="13">
    <source>
        <dbReference type="Google" id="ProtNLM"/>
    </source>
</evidence>
<dbReference type="EMBL" id="KQ030713">
    <property type="protein sequence ID" value="KJZ69478.1"/>
    <property type="molecule type" value="Genomic_DNA"/>
</dbReference>
<keyword evidence="6" id="KW-0406">Ion transport</keyword>
<dbReference type="Pfam" id="PF01794">
    <property type="entry name" value="Ferric_reduct"/>
    <property type="match status" value="1"/>
</dbReference>
<keyword evidence="7 8" id="KW-0472">Membrane</keyword>
<evidence type="ECO:0000256" key="2">
    <source>
        <dbReference type="ARBA" id="ARBA00022448"/>
    </source>
</evidence>
<keyword evidence="12" id="KW-1185">Reference proteome</keyword>
<dbReference type="SFLD" id="SFLDS00052">
    <property type="entry name" value="Ferric_Reductase_Domain"/>
    <property type="match status" value="1"/>
</dbReference>
<evidence type="ECO:0000256" key="4">
    <source>
        <dbReference type="ARBA" id="ARBA00022989"/>
    </source>
</evidence>
<evidence type="ECO:0000259" key="10">
    <source>
        <dbReference type="Pfam" id="PF08030"/>
    </source>
</evidence>
<dbReference type="CDD" id="cd06186">
    <property type="entry name" value="NOX_Duox_like_FAD_NADP"/>
    <property type="match status" value="1"/>
</dbReference>
<evidence type="ECO:0000256" key="6">
    <source>
        <dbReference type="ARBA" id="ARBA00023065"/>
    </source>
</evidence>
<reference evidence="11 12" key="1">
    <citation type="journal article" date="2014" name="Genome Biol. Evol.">
        <title>Comparative genomics and transcriptomics analyses reveal divergent lifestyle features of nematode endoparasitic fungus Hirsutella minnesotensis.</title>
        <authorList>
            <person name="Lai Y."/>
            <person name="Liu K."/>
            <person name="Zhang X."/>
            <person name="Zhang X."/>
            <person name="Li K."/>
            <person name="Wang N."/>
            <person name="Shu C."/>
            <person name="Wu Y."/>
            <person name="Wang C."/>
            <person name="Bushley K.E."/>
            <person name="Xiang M."/>
            <person name="Liu X."/>
        </authorList>
    </citation>
    <scope>NUCLEOTIDE SEQUENCE [LARGE SCALE GENOMIC DNA]</scope>
    <source>
        <strain evidence="11 12">3608</strain>
    </source>
</reference>
<evidence type="ECO:0000256" key="8">
    <source>
        <dbReference type="SAM" id="Phobius"/>
    </source>
</evidence>
<dbReference type="InterPro" id="IPR051410">
    <property type="entry name" value="Ferric/Cupric_Reductase"/>
</dbReference>
<evidence type="ECO:0000259" key="9">
    <source>
        <dbReference type="Pfam" id="PF01794"/>
    </source>
</evidence>
<feature type="domain" description="Ferric reductase NAD binding" evidence="10">
    <location>
        <begin position="371"/>
        <end position="414"/>
    </location>
</feature>
<comment type="subcellular location">
    <subcellularLocation>
        <location evidence="1">Membrane</location>
        <topology evidence="1">Multi-pass membrane protein</topology>
    </subcellularLocation>
</comment>
<dbReference type="GO" id="GO:0015677">
    <property type="term" value="P:copper ion import"/>
    <property type="evidence" value="ECO:0007669"/>
    <property type="project" value="TreeGrafter"/>
</dbReference>
<feature type="transmembrane region" description="Helical" evidence="8">
    <location>
        <begin position="160"/>
        <end position="180"/>
    </location>
</feature>
<feature type="transmembrane region" description="Helical" evidence="8">
    <location>
        <begin position="246"/>
        <end position="265"/>
    </location>
</feature>
<evidence type="ECO:0000256" key="3">
    <source>
        <dbReference type="ARBA" id="ARBA00022692"/>
    </source>
</evidence>
<evidence type="ECO:0000256" key="7">
    <source>
        <dbReference type="ARBA" id="ARBA00023136"/>
    </source>
</evidence>
<dbReference type="Gene3D" id="3.40.50.80">
    <property type="entry name" value="Nucleotide-binding domain of ferredoxin-NADP reductase (FNR) module"/>
    <property type="match status" value="1"/>
</dbReference>
<dbReference type="OrthoDB" id="10006946at2759"/>
<sequence>MANGSRPSATFSAMLARRTHYNEKLMLAFILSMLVIAAGFTLVHLVRRLEQHARLAREKDKPCLVARFSRKSRNICLRSIHGLPSVGHAIIVGLYVAINITITFVNIDHDSLPMVTNVGSRTAWLALGNLVIVVVLALKNNPLAYLTAWSYERLNIFHQVAGYTTAAFVIIHASCYSAYFVKSNRRDRLLQAKEIYGIVGGLSFFILGLAGATLRYWRYNTFYYVHVIFWVVCVVMTGLHQPDTNGKTFVVVTFVSSIWVLDSLLRLGRLVFYSTNSVKLEPLPNKGTRVILAKAPIGAVPGKHCYLWIPKIRHCETHPFTVSTIDPLEFIVTSHHRFTHDLYTYAMSHPGIRLKASVGGIYGSIPSPSRYDTVVLISGGCGGSFAFGMALDILRKLQSNQSKRIVFMWVIKHSCE</sequence>
<feature type="transmembrane region" description="Helical" evidence="8">
    <location>
        <begin position="80"/>
        <end position="102"/>
    </location>
</feature>
<gene>
    <name evidence="11" type="ORF">HIM_11140</name>
</gene>
<dbReference type="PANTHER" id="PTHR32361">
    <property type="entry name" value="FERRIC/CUPRIC REDUCTASE TRANSMEMBRANE COMPONENT"/>
    <property type="match status" value="1"/>
</dbReference>